<dbReference type="EMBL" id="JADFTS010000009">
    <property type="protein sequence ID" value="KAF9589845.1"/>
    <property type="molecule type" value="Genomic_DNA"/>
</dbReference>
<protein>
    <submittedName>
        <fullName evidence="2">Uncharacterized protein</fullName>
    </submittedName>
</protein>
<name>A0A835H0E9_9MAGN</name>
<dbReference type="AlphaFoldDB" id="A0A835H0E9"/>
<organism evidence="2 3">
    <name type="scientific">Coptis chinensis</name>
    <dbReference type="NCBI Taxonomy" id="261450"/>
    <lineage>
        <taxon>Eukaryota</taxon>
        <taxon>Viridiplantae</taxon>
        <taxon>Streptophyta</taxon>
        <taxon>Embryophyta</taxon>
        <taxon>Tracheophyta</taxon>
        <taxon>Spermatophyta</taxon>
        <taxon>Magnoliopsida</taxon>
        <taxon>Ranunculales</taxon>
        <taxon>Ranunculaceae</taxon>
        <taxon>Coptidoideae</taxon>
        <taxon>Coptis</taxon>
    </lineage>
</organism>
<gene>
    <name evidence="2" type="ORF">IFM89_028780</name>
</gene>
<accession>A0A835H0E9</accession>
<comment type="caution">
    <text evidence="2">The sequence shown here is derived from an EMBL/GenBank/DDBJ whole genome shotgun (WGS) entry which is preliminary data.</text>
</comment>
<keyword evidence="1" id="KW-0812">Transmembrane</keyword>
<proteinExistence type="predicted"/>
<evidence type="ECO:0000313" key="2">
    <source>
        <dbReference type="EMBL" id="KAF9589845.1"/>
    </source>
</evidence>
<dbReference type="Proteomes" id="UP000631114">
    <property type="component" value="Unassembled WGS sequence"/>
</dbReference>
<keyword evidence="3" id="KW-1185">Reference proteome</keyword>
<reference evidence="2 3" key="1">
    <citation type="submission" date="2020-10" db="EMBL/GenBank/DDBJ databases">
        <title>The Coptis chinensis genome and diversification of protoberbering-type alkaloids.</title>
        <authorList>
            <person name="Wang B."/>
            <person name="Shu S."/>
            <person name="Song C."/>
            <person name="Liu Y."/>
        </authorList>
    </citation>
    <scope>NUCLEOTIDE SEQUENCE [LARGE SCALE GENOMIC DNA]</scope>
    <source>
        <strain evidence="2">HL-2020</strain>
        <tissue evidence="2">Leaf</tissue>
    </source>
</reference>
<evidence type="ECO:0000313" key="3">
    <source>
        <dbReference type="Proteomes" id="UP000631114"/>
    </source>
</evidence>
<keyword evidence="1" id="KW-0472">Membrane</keyword>
<evidence type="ECO:0000256" key="1">
    <source>
        <dbReference type="SAM" id="Phobius"/>
    </source>
</evidence>
<sequence>MSAPPINPLLKELVLAAATPNLMRLREVNNNLAGIFSYSLNWLLQGPALFFNIDLPLNSYSVAKVNGLDLLYFHLQVLLCNSSKKVPLVHNVAKDYVAQKLLCRGRNVGISLCGRYKTWCLEQALVGAQVLQRAVSPCISRGFGYMPLALLLIISFILLFWDPWGHVKVVSLCEV</sequence>
<keyword evidence="1" id="KW-1133">Transmembrane helix</keyword>
<feature type="transmembrane region" description="Helical" evidence="1">
    <location>
        <begin position="142"/>
        <end position="161"/>
    </location>
</feature>